<name>A0ABW0S3F1_9BURK</name>
<protein>
    <submittedName>
        <fullName evidence="1">Uncharacterized protein</fullName>
    </submittedName>
</protein>
<keyword evidence="2" id="KW-1185">Reference proteome</keyword>
<evidence type="ECO:0000313" key="2">
    <source>
        <dbReference type="Proteomes" id="UP001596086"/>
    </source>
</evidence>
<comment type="caution">
    <text evidence="1">The sequence shown here is derived from an EMBL/GenBank/DDBJ whole genome shotgun (WGS) entry which is preliminary data.</text>
</comment>
<reference evidence="2" key="1">
    <citation type="journal article" date="2019" name="Int. J. Syst. Evol. Microbiol.">
        <title>The Global Catalogue of Microorganisms (GCM) 10K type strain sequencing project: providing services to taxonomists for standard genome sequencing and annotation.</title>
        <authorList>
            <consortium name="The Broad Institute Genomics Platform"/>
            <consortium name="The Broad Institute Genome Sequencing Center for Infectious Disease"/>
            <person name="Wu L."/>
            <person name="Ma J."/>
        </authorList>
    </citation>
    <scope>NUCLEOTIDE SEQUENCE [LARGE SCALE GENOMIC DNA]</scope>
    <source>
        <strain evidence="2">CGMCC 4.5798</strain>
    </source>
</reference>
<proteinExistence type="predicted"/>
<dbReference type="RefSeq" id="WP_379772585.1">
    <property type="nucleotide sequence ID" value="NZ_JBHSMZ010000014.1"/>
</dbReference>
<dbReference type="EMBL" id="JBHSMZ010000014">
    <property type="protein sequence ID" value="MFC5550260.1"/>
    <property type="molecule type" value="Genomic_DNA"/>
</dbReference>
<organism evidence="1 2">
    <name type="scientific">Massilia aerilata</name>
    <dbReference type="NCBI Taxonomy" id="453817"/>
    <lineage>
        <taxon>Bacteria</taxon>
        <taxon>Pseudomonadati</taxon>
        <taxon>Pseudomonadota</taxon>
        <taxon>Betaproteobacteria</taxon>
        <taxon>Burkholderiales</taxon>
        <taxon>Oxalobacteraceae</taxon>
        <taxon>Telluria group</taxon>
        <taxon>Massilia</taxon>
    </lineage>
</organism>
<sequence length="130" mass="14070">MNNALQLAAPAGANLQPATQAAEPPVEIFDRYADSVISCYAHHYEAIEVHGVRNLASGSDDATCYEIDNVTPTSFSVYVHLKEGGLDCVGDFGKYADAVQYGAEVSAEYGWPVRNHVLDQHRTATLAKLQ</sequence>
<accession>A0ABW0S3F1</accession>
<dbReference type="Proteomes" id="UP001596086">
    <property type="component" value="Unassembled WGS sequence"/>
</dbReference>
<evidence type="ECO:0000313" key="1">
    <source>
        <dbReference type="EMBL" id="MFC5550260.1"/>
    </source>
</evidence>
<gene>
    <name evidence="1" type="ORF">ACFPO9_17225</name>
</gene>